<feature type="binding site" evidence="7 9">
    <location>
        <position position="214"/>
    </location>
    <ligand>
        <name>substrate</name>
    </ligand>
</feature>
<gene>
    <name evidence="7 12" type="primary">pyrF</name>
    <name evidence="12" type="ORF">JDN41_14390</name>
</gene>
<dbReference type="SMART" id="SM00934">
    <property type="entry name" value="OMPdecase"/>
    <property type="match status" value="1"/>
</dbReference>
<dbReference type="UniPathway" id="UPA00070">
    <property type="reaction ID" value="UER00120"/>
</dbReference>
<dbReference type="InterPro" id="IPR013785">
    <property type="entry name" value="Aldolase_TIM"/>
</dbReference>
<dbReference type="RefSeq" id="WP_037237869.1">
    <property type="nucleotide sequence ID" value="NZ_JAEMUK010000080.1"/>
</dbReference>
<comment type="function">
    <text evidence="1 7">Catalyzes the decarboxylation of orotidine 5'-monophosphate (OMP) to uridine 5'-monophosphate (UMP).</text>
</comment>
<comment type="similarity">
    <text evidence="7">Belongs to the OMP decarboxylase family. Type 1 subfamily.</text>
</comment>
<feature type="binding site" evidence="7 9">
    <location>
        <position position="16"/>
    </location>
    <ligand>
        <name>substrate</name>
    </ligand>
</feature>
<dbReference type="GO" id="GO:0006207">
    <property type="term" value="P:'de novo' pyrimidine nucleobase biosynthetic process"/>
    <property type="evidence" value="ECO:0007669"/>
    <property type="project" value="InterPro"/>
</dbReference>
<evidence type="ECO:0000256" key="10">
    <source>
        <dbReference type="RuleBase" id="RU000512"/>
    </source>
</evidence>
<dbReference type="Pfam" id="PF00215">
    <property type="entry name" value="OMPdecase"/>
    <property type="match status" value="1"/>
</dbReference>
<reference evidence="12 13" key="1">
    <citation type="submission" date="2020-12" db="EMBL/GenBank/DDBJ databases">
        <title>Revised draft genomes of Rhodomicrobium vannielii ATCC 17100 and Rhodomicrobium udaipurense JA643.</title>
        <authorList>
            <person name="Conners E.M."/>
            <person name="Davenport E.J."/>
            <person name="Bose A."/>
        </authorList>
    </citation>
    <scope>NUCLEOTIDE SEQUENCE [LARGE SCALE GENOMIC DNA]</scope>
    <source>
        <strain evidence="12 13">JA643</strain>
    </source>
</reference>
<feature type="binding site" evidence="7 9">
    <location>
        <position position="38"/>
    </location>
    <ligand>
        <name>substrate</name>
    </ligand>
</feature>
<feature type="binding site" evidence="7">
    <location>
        <begin position="66"/>
        <end position="75"/>
    </location>
    <ligand>
        <name>substrate</name>
    </ligand>
</feature>
<organism evidence="12 13">
    <name type="scientific">Rhodomicrobium udaipurense</name>
    <dbReference type="NCBI Taxonomy" id="1202716"/>
    <lineage>
        <taxon>Bacteria</taxon>
        <taxon>Pseudomonadati</taxon>
        <taxon>Pseudomonadota</taxon>
        <taxon>Alphaproteobacteria</taxon>
        <taxon>Hyphomicrobiales</taxon>
        <taxon>Hyphomicrobiaceae</taxon>
        <taxon>Rhodomicrobium</taxon>
    </lineage>
</organism>
<evidence type="ECO:0000256" key="8">
    <source>
        <dbReference type="PIRSR" id="PIRSR614732-1"/>
    </source>
</evidence>
<evidence type="ECO:0000256" key="9">
    <source>
        <dbReference type="PIRSR" id="PIRSR614732-2"/>
    </source>
</evidence>
<dbReference type="PANTHER" id="PTHR32119:SF2">
    <property type="entry name" value="OROTIDINE 5'-PHOSPHATE DECARBOXYLASE"/>
    <property type="match status" value="1"/>
</dbReference>
<feature type="domain" description="Orotidine 5'-phosphate decarboxylase" evidence="11">
    <location>
        <begin position="10"/>
        <end position="230"/>
    </location>
</feature>
<keyword evidence="5 7" id="KW-0456">Lyase</keyword>
<sequence length="238" mass="24139">MPFETEAEKKLIVALDFPYADEAAAFWHRLALPHAVAKIGLELLMTADGVALVKRLAEGGASVFVDAKLYDIAATVERATARVAALGAAFLTVHAQDDATVAAAVRGAAGSSLKLLGISLLTNARPESLAGQGITLSASDLVLTRAGFAADAGFHGIVSSALEARALKSAFGSRLAVVTPGIRPTSASVVGDDQARTATPAEAIAAGADYIVVGRPITRAADPNAAARAIVAEIACAL</sequence>
<dbReference type="InterPro" id="IPR014732">
    <property type="entry name" value="OMPdecase"/>
</dbReference>
<dbReference type="InterPro" id="IPR047596">
    <property type="entry name" value="OMPdecase_bac"/>
</dbReference>
<comment type="caution">
    <text evidence="12">The sequence shown here is derived from an EMBL/GenBank/DDBJ whole genome shotgun (WGS) entry which is preliminary data.</text>
</comment>
<dbReference type="PROSITE" id="PS00156">
    <property type="entry name" value="OMPDECASE"/>
    <property type="match status" value="1"/>
</dbReference>
<comment type="subunit">
    <text evidence="7">Homodimer.</text>
</comment>
<evidence type="ECO:0000256" key="4">
    <source>
        <dbReference type="ARBA" id="ARBA00022975"/>
    </source>
</evidence>
<evidence type="ECO:0000313" key="12">
    <source>
        <dbReference type="EMBL" id="MBJ7544740.1"/>
    </source>
</evidence>
<keyword evidence="3 7" id="KW-0210">Decarboxylase</keyword>
<dbReference type="Gene3D" id="3.20.20.70">
    <property type="entry name" value="Aldolase class I"/>
    <property type="match status" value="1"/>
</dbReference>
<feature type="active site" description="For OMPdecase activity" evidence="8">
    <location>
        <position position="71"/>
    </location>
</feature>
<evidence type="ECO:0000256" key="7">
    <source>
        <dbReference type="HAMAP-Rule" id="MF_01200"/>
    </source>
</evidence>
<evidence type="ECO:0000313" key="13">
    <source>
        <dbReference type="Proteomes" id="UP000623250"/>
    </source>
</evidence>
<dbReference type="HAMAP" id="MF_01200_B">
    <property type="entry name" value="OMPdecase_type1_B"/>
    <property type="match status" value="1"/>
</dbReference>
<name>A0A8I1GEW2_9HYPH</name>
<feature type="active site" description="For OMPdecase activity" evidence="8">
    <location>
        <position position="68"/>
    </location>
</feature>
<dbReference type="PANTHER" id="PTHR32119">
    <property type="entry name" value="OROTIDINE 5'-PHOSPHATE DECARBOXYLASE"/>
    <property type="match status" value="1"/>
</dbReference>
<accession>A0A8I1GEW2</accession>
<keyword evidence="13" id="KW-1185">Reference proteome</keyword>
<dbReference type="Proteomes" id="UP000623250">
    <property type="component" value="Unassembled WGS sequence"/>
</dbReference>
<feature type="binding site" evidence="7 9">
    <location>
        <position position="183"/>
    </location>
    <ligand>
        <name>substrate</name>
    </ligand>
</feature>
<dbReference type="InterPro" id="IPR001754">
    <property type="entry name" value="OMPdeCOase_dom"/>
</dbReference>
<dbReference type="GO" id="GO:0004590">
    <property type="term" value="F:orotidine-5'-phosphate decarboxylase activity"/>
    <property type="evidence" value="ECO:0007669"/>
    <property type="project" value="UniProtKB-UniRule"/>
</dbReference>
<feature type="binding site" evidence="7 9">
    <location>
        <position position="194"/>
    </location>
    <ligand>
        <name>substrate</name>
    </ligand>
</feature>
<dbReference type="EMBL" id="JAEMUK010000080">
    <property type="protein sequence ID" value="MBJ7544740.1"/>
    <property type="molecule type" value="Genomic_DNA"/>
</dbReference>
<proteinExistence type="inferred from homology"/>
<feature type="binding site" evidence="7 9">
    <location>
        <position position="215"/>
    </location>
    <ligand>
        <name>substrate</name>
    </ligand>
</feature>
<dbReference type="EC" id="4.1.1.23" evidence="7"/>
<comment type="pathway">
    <text evidence="2 7 10">Pyrimidine metabolism; UMP biosynthesis via de novo pathway; UMP from orotate: step 2/2.</text>
</comment>
<dbReference type="InterPro" id="IPR011060">
    <property type="entry name" value="RibuloseP-bd_barrel"/>
</dbReference>
<keyword evidence="4 7" id="KW-0665">Pyrimidine biosynthesis</keyword>
<evidence type="ECO:0000256" key="3">
    <source>
        <dbReference type="ARBA" id="ARBA00022793"/>
    </source>
</evidence>
<evidence type="ECO:0000256" key="5">
    <source>
        <dbReference type="ARBA" id="ARBA00023239"/>
    </source>
</evidence>
<dbReference type="GO" id="GO:0044205">
    <property type="term" value="P:'de novo' UMP biosynthetic process"/>
    <property type="evidence" value="ECO:0007669"/>
    <property type="project" value="UniProtKB-UniRule"/>
</dbReference>
<dbReference type="NCBIfam" id="NF001273">
    <property type="entry name" value="PRK00230.1"/>
    <property type="match status" value="1"/>
</dbReference>
<evidence type="ECO:0000256" key="6">
    <source>
        <dbReference type="ARBA" id="ARBA00049157"/>
    </source>
</evidence>
<evidence type="ECO:0000259" key="11">
    <source>
        <dbReference type="SMART" id="SM00934"/>
    </source>
</evidence>
<evidence type="ECO:0000256" key="1">
    <source>
        <dbReference type="ARBA" id="ARBA00002356"/>
    </source>
</evidence>
<dbReference type="InterPro" id="IPR018089">
    <property type="entry name" value="OMPdecase_AS"/>
</dbReference>
<comment type="catalytic activity">
    <reaction evidence="6 7 10">
        <text>orotidine 5'-phosphate + H(+) = UMP + CO2</text>
        <dbReference type="Rhea" id="RHEA:11596"/>
        <dbReference type="ChEBI" id="CHEBI:15378"/>
        <dbReference type="ChEBI" id="CHEBI:16526"/>
        <dbReference type="ChEBI" id="CHEBI:57538"/>
        <dbReference type="ChEBI" id="CHEBI:57865"/>
        <dbReference type="EC" id="4.1.1.23"/>
    </reaction>
</comment>
<feature type="active site" description="Proton donor" evidence="7">
    <location>
        <position position="68"/>
    </location>
</feature>
<dbReference type="NCBIfam" id="TIGR01740">
    <property type="entry name" value="pyrF"/>
    <property type="match status" value="1"/>
</dbReference>
<dbReference type="GO" id="GO:0005829">
    <property type="term" value="C:cytosol"/>
    <property type="evidence" value="ECO:0007669"/>
    <property type="project" value="TreeGrafter"/>
</dbReference>
<feature type="binding site" evidence="7 9">
    <location>
        <position position="122"/>
    </location>
    <ligand>
        <name>substrate</name>
    </ligand>
</feature>
<feature type="active site" description="For OMPdecase activity" evidence="8">
    <location>
        <position position="66"/>
    </location>
</feature>
<protein>
    <recommendedName>
        <fullName evidence="7">Orotidine 5'-phosphate decarboxylase</fullName>
        <ecNumber evidence="7">4.1.1.23</ecNumber>
    </recommendedName>
    <alternativeName>
        <fullName evidence="7">OMP decarboxylase</fullName>
        <shortName evidence="7">OMPDCase</shortName>
        <shortName evidence="7">OMPdecase</shortName>
    </alternativeName>
</protein>
<dbReference type="SUPFAM" id="SSF51366">
    <property type="entry name" value="Ribulose-phoshate binding barrel"/>
    <property type="match status" value="1"/>
</dbReference>
<dbReference type="CDD" id="cd04725">
    <property type="entry name" value="OMP_decarboxylase_like"/>
    <property type="match status" value="1"/>
</dbReference>
<evidence type="ECO:0000256" key="2">
    <source>
        <dbReference type="ARBA" id="ARBA00004861"/>
    </source>
</evidence>
<dbReference type="AlphaFoldDB" id="A0A8I1GEW2"/>